<dbReference type="OrthoDB" id="496at2759"/>
<evidence type="ECO:0000313" key="12">
    <source>
        <dbReference type="EMBL" id="CCC67519.1"/>
    </source>
</evidence>
<evidence type="ECO:0000256" key="3">
    <source>
        <dbReference type="ARBA" id="ARBA00022737"/>
    </source>
</evidence>
<evidence type="ECO:0000256" key="7">
    <source>
        <dbReference type="ARBA" id="ARBA00023136"/>
    </source>
</evidence>
<feature type="repeat" description="WD" evidence="9">
    <location>
        <begin position="368"/>
        <end position="410"/>
    </location>
</feature>
<dbReference type="STRING" id="1064592.G0V7S1"/>
<dbReference type="InParanoid" id="G0V7S1"/>
<feature type="repeat" description="WD" evidence="9">
    <location>
        <begin position="552"/>
        <end position="574"/>
    </location>
</feature>
<feature type="repeat" description="WD" evidence="9">
    <location>
        <begin position="575"/>
        <end position="609"/>
    </location>
</feature>
<evidence type="ECO:0000256" key="1">
    <source>
        <dbReference type="ARBA" id="ARBA00004570"/>
    </source>
</evidence>
<evidence type="ECO:0000256" key="8">
    <source>
        <dbReference type="ARBA" id="ARBA00038415"/>
    </source>
</evidence>
<dbReference type="FunCoup" id="G0V7S1">
    <property type="interactions" value="66"/>
</dbReference>
<feature type="repeat" description="WD" evidence="9">
    <location>
        <begin position="411"/>
        <end position="443"/>
    </location>
</feature>
<dbReference type="OMA" id="ERLRYMD"/>
<evidence type="ECO:0000256" key="5">
    <source>
        <dbReference type="ARBA" id="ARBA00023054"/>
    </source>
</evidence>
<dbReference type="HOGENOM" id="CLU_012350_1_0_1"/>
<gene>
    <name evidence="12" type="primary">NCAS0A09610</name>
    <name evidence="12" type="ordered locus">NCAS_0A09610</name>
</gene>
<dbReference type="Proteomes" id="UP000001640">
    <property type="component" value="Chromosome 1"/>
</dbReference>
<dbReference type="AlphaFoldDB" id="G0V7S1"/>
<dbReference type="GeneID" id="96900998"/>
<keyword evidence="2 9" id="KW-0853">WD repeat</keyword>
<dbReference type="PROSITE" id="PS50082">
    <property type="entry name" value="WD_REPEATS_2"/>
    <property type="match status" value="5"/>
</dbReference>
<dbReference type="GO" id="GO:0005741">
    <property type="term" value="C:mitochondrial outer membrane"/>
    <property type="evidence" value="ECO:0007669"/>
    <property type="project" value="EnsemblFungi"/>
</dbReference>
<dbReference type="PANTHER" id="PTHR19855:SF28">
    <property type="entry name" value="CCR4-ASSOCIATED FACTOR 4"/>
    <property type="match status" value="1"/>
</dbReference>
<dbReference type="KEGG" id="ncs:NCAS_0A09610"/>
<sequence length="695" mass="76374">MSSHDQLTHLGKSLSLTASTLLNPSQADDHSLTSNPQYKSILHEAVNKNEGGAGTLIRKMKDLNLPFQDKEQDKSGFQDLSLAKDGKSYFNNRYTDLRTSFKIMTHLNDEILNDIPSDVSKSTDNGRKTIKAAAENATDQGPSLFQGFEASIPIIDQLLTYDANDDDDDSGPLMLNTTEAEEKFLLPNGFTQELIGRSYSVNVLRDLSKQVTTQLDFLEVQKRLAENEINELDLKIAKLKIKRDNVFSKIATVEENEFFLQDSLGLVQDRLDFLVEYGLEASDDKTDEESTILGAGRKGAGSVSTGLGNEVSSTHPSKDGSKYLSADSNGDIADKLGQFYHNQNRNSRKITPTLQQYFEKGSMINTIQKAHDDNITCLDFDLPFGTLCTAGHLDHVIKIWDLSRSKQIGRMTGHVATVNCMQITNNMLVSGGKDALLKLWNLNVGVQSFRNVLPTNNSNLEPISSSASCIHTFDSHVDEITSVTVAGENLISGSQDRTIRQWDIPSGKCLQTIDLSFVAIASPPIQVTDSPFLTTTKATAIIGALQCFDAALATGTRDGIVRLWDLRAGKVVRALEGHSGSITCLKFDNKNIVTGSIDKTVRIWDLRSGILSDMLTFEKPVLSVDFDKNKIAIATHDEACKVYDRQLNNLQTCTSTDEASTSDPTIPVSTVETMSYQNGYLVEGRSDGTINSWAV</sequence>
<dbReference type="GO" id="GO:0016559">
    <property type="term" value="P:peroxisome fission"/>
    <property type="evidence" value="ECO:0007669"/>
    <property type="project" value="EnsemblFungi"/>
</dbReference>
<keyword evidence="13" id="KW-1185">Reference proteome</keyword>
<dbReference type="InterPro" id="IPR020472">
    <property type="entry name" value="WD40_PAC1"/>
</dbReference>
<dbReference type="Pfam" id="PF11615">
    <property type="entry name" value="Caf4"/>
    <property type="match status" value="1"/>
</dbReference>
<dbReference type="InterPro" id="IPR021653">
    <property type="entry name" value="Caf4"/>
</dbReference>
<feature type="repeat" description="WD" evidence="9">
    <location>
        <begin position="473"/>
        <end position="512"/>
    </location>
</feature>
<evidence type="ECO:0000313" key="13">
    <source>
        <dbReference type="Proteomes" id="UP000001640"/>
    </source>
</evidence>
<keyword evidence="5 10" id="KW-0175">Coiled coil</keyword>
<comment type="similarity">
    <text evidence="8">Belongs to the WD repeat MDV1/CAF4 family.</text>
</comment>
<evidence type="ECO:0000256" key="6">
    <source>
        <dbReference type="ARBA" id="ARBA00023128"/>
    </source>
</evidence>
<protein>
    <submittedName>
        <fullName evidence="12">Uncharacterized protein</fullName>
    </submittedName>
</protein>
<dbReference type="SUPFAM" id="SSF50978">
    <property type="entry name" value="WD40 repeat-like"/>
    <property type="match status" value="1"/>
</dbReference>
<comment type="subcellular location">
    <subcellularLocation>
        <location evidence="1">Mitochondrion outer membrane</location>
        <topology evidence="1">Peripheral membrane protein</topology>
        <orientation evidence="1">Cytoplasmic side</orientation>
    </subcellularLocation>
</comment>
<dbReference type="EMBL" id="HE576752">
    <property type="protein sequence ID" value="CCC67519.1"/>
    <property type="molecule type" value="Genomic_DNA"/>
</dbReference>
<dbReference type="Gene3D" id="2.130.10.10">
    <property type="entry name" value="YVTN repeat-like/Quinoprotein amine dehydrogenase"/>
    <property type="match status" value="2"/>
</dbReference>
<accession>G0V7S1</accession>
<dbReference type="PRINTS" id="PR00320">
    <property type="entry name" value="GPROTEINBRPT"/>
</dbReference>
<feature type="compositionally biased region" description="Polar residues" evidence="11">
    <location>
        <begin position="302"/>
        <end position="315"/>
    </location>
</feature>
<evidence type="ECO:0000256" key="11">
    <source>
        <dbReference type="SAM" id="MobiDB-lite"/>
    </source>
</evidence>
<dbReference type="PROSITE" id="PS00678">
    <property type="entry name" value="WD_REPEATS_1"/>
    <property type="match status" value="4"/>
</dbReference>
<keyword evidence="6" id="KW-0496">Mitochondrion</keyword>
<dbReference type="GO" id="GO:0090141">
    <property type="term" value="P:positive regulation of mitochondrial fission"/>
    <property type="evidence" value="ECO:0007669"/>
    <property type="project" value="EnsemblFungi"/>
</dbReference>
<dbReference type="InterPro" id="IPR001680">
    <property type="entry name" value="WD40_rpt"/>
</dbReference>
<dbReference type="SMART" id="SM00320">
    <property type="entry name" value="WD40"/>
    <property type="match status" value="6"/>
</dbReference>
<keyword evidence="7" id="KW-0472">Membrane</keyword>
<feature type="region of interest" description="Disordered" evidence="11">
    <location>
        <begin position="295"/>
        <end position="322"/>
    </location>
</feature>
<dbReference type="GO" id="GO:0043130">
    <property type="term" value="F:ubiquitin binding"/>
    <property type="evidence" value="ECO:0007669"/>
    <property type="project" value="EnsemblFungi"/>
</dbReference>
<organism evidence="12 13">
    <name type="scientific">Naumovozyma castellii</name>
    <name type="common">Yeast</name>
    <name type="synonym">Saccharomyces castellii</name>
    <dbReference type="NCBI Taxonomy" id="27288"/>
    <lineage>
        <taxon>Eukaryota</taxon>
        <taxon>Fungi</taxon>
        <taxon>Dikarya</taxon>
        <taxon>Ascomycota</taxon>
        <taxon>Saccharomycotina</taxon>
        <taxon>Saccharomycetes</taxon>
        <taxon>Saccharomycetales</taxon>
        <taxon>Saccharomycetaceae</taxon>
        <taxon>Naumovozyma</taxon>
    </lineage>
</organism>
<reference evidence="13" key="1">
    <citation type="journal article" date="2011" name="Proc. Natl. Acad. Sci. U.S.A.">
        <title>Evolutionary erosion of yeast sex chromosomes by mating-type switching accidents.</title>
        <authorList>
            <person name="Gordon J.L."/>
            <person name="Armisen D."/>
            <person name="Proux-Wera E."/>
            <person name="Oheigeartaigh S.S."/>
            <person name="Byrne K.P."/>
            <person name="Wolfe K.H."/>
        </authorList>
    </citation>
    <scope>NUCLEOTIDE SEQUENCE [LARGE SCALE GENOMIC DNA]</scope>
    <source>
        <strain evidence="13">ATCC 76901 / BCRC 22586 / CBS 4309 / NBRC 1992 / NRRL Y-12630</strain>
    </source>
</reference>
<dbReference type="CDD" id="cd22881">
    <property type="entry name" value="Mdv1_N"/>
    <property type="match status" value="1"/>
</dbReference>
<evidence type="ECO:0000256" key="10">
    <source>
        <dbReference type="SAM" id="Coils"/>
    </source>
</evidence>
<dbReference type="PROSITE" id="PS50294">
    <property type="entry name" value="WD_REPEATS_REGION"/>
    <property type="match status" value="3"/>
</dbReference>
<reference key="2">
    <citation type="submission" date="2011-08" db="EMBL/GenBank/DDBJ databases">
        <title>Genome sequence of Naumovozyma castellii.</title>
        <authorList>
            <person name="Gordon J.L."/>
            <person name="Armisen D."/>
            <person name="Proux-Wera E."/>
            <person name="OhEigeartaigh S.S."/>
            <person name="Byrne K.P."/>
            <person name="Wolfe K.H."/>
        </authorList>
    </citation>
    <scope>NUCLEOTIDE SEQUENCE</scope>
    <source>
        <strain>Type strain:CBS 4309</strain>
    </source>
</reference>
<dbReference type="InterPro" id="IPR015943">
    <property type="entry name" value="WD40/YVTN_repeat-like_dom_sf"/>
</dbReference>
<proteinExistence type="inferred from homology"/>
<dbReference type="Gene3D" id="6.10.280.220">
    <property type="match status" value="1"/>
</dbReference>
<dbReference type="InterPro" id="IPR036322">
    <property type="entry name" value="WD40_repeat_dom_sf"/>
</dbReference>
<evidence type="ECO:0000256" key="4">
    <source>
        <dbReference type="ARBA" id="ARBA00022787"/>
    </source>
</evidence>
<evidence type="ECO:0000256" key="9">
    <source>
        <dbReference type="PROSITE-ProRule" id="PRU00221"/>
    </source>
</evidence>
<dbReference type="InterPro" id="IPR019775">
    <property type="entry name" value="WD40_repeat_CS"/>
</dbReference>
<keyword evidence="3" id="KW-0677">Repeat</keyword>
<evidence type="ECO:0000256" key="2">
    <source>
        <dbReference type="ARBA" id="ARBA00022574"/>
    </source>
</evidence>
<name>G0V7S1_NAUCA</name>
<keyword evidence="4" id="KW-1000">Mitochondrion outer membrane</keyword>
<feature type="coiled-coil region" evidence="10">
    <location>
        <begin position="208"/>
        <end position="242"/>
    </location>
</feature>
<dbReference type="PANTHER" id="PTHR19855">
    <property type="entry name" value="WD40 REPEAT PROTEIN 12, 37"/>
    <property type="match status" value="1"/>
</dbReference>
<dbReference type="CDD" id="cd00200">
    <property type="entry name" value="WD40"/>
    <property type="match status" value="1"/>
</dbReference>
<dbReference type="GO" id="GO:0000266">
    <property type="term" value="P:mitochondrial fission"/>
    <property type="evidence" value="ECO:0007669"/>
    <property type="project" value="EnsemblFungi"/>
</dbReference>
<dbReference type="Pfam" id="PF00400">
    <property type="entry name" value="WD40"/>
    <property type="match status" value="4"/>
</dbReference>
<dbReference type="eggNOG" id="KOG4155">
    <property type="taxonomic scope" value="Eukaryota"/>
</dbReference>
<dbReference type="RefSeq" id="XP_003673900.1">
    <property type="nucleotide sequence ID" value="XM_003673852.1"/>
</dbReference>